<name>A0A2C5XH32_9HYPO</name>
<reference evidence="3 4" key="1">
    <citation type="submission" date="2017-06" db="EMBL/GenBank/DDBJ databases">
        <title>Ant-infecting Ophiocordyceps genomes reveal a high diversity of potential behavioral manipulation genes and a possible major role for enterotoxins.</title>
        <authorList>
            <person name="De Bekker C."/>
            <person name="Evans H.C."/>
            <person name="Brachmann A."/>
            <person name="Hughes D.P."/>
        </authorList>
    </citation>
    <scope>NUCLEOTIDE SEQUENCE [LARGE SCALE GENOMIC DNA]</scope>
    <source>
        <strain evidence="3 4">1348a</strain>
    </source>
</reference>
<organism evidence="3 4">
    <name type="scientific">Ophiocordyceps australis</name>
    <dbReference type="NCBI Taxonomy" id="1399860"/>
    <lineage>
        <taxon>Eukaryota</taxon>
        <taxon>Fungi</taxon>
        <taxon>Dikarya</taxon>
        <taxon>Ascomycota</taxon>
        <taxon>Pezizomycotina</taxon>
        <taxon>Sordariomycetes</taxon>
        <taxon>Hypocreomycetidae</taxon>
        <taxon>Hypocreales</taxon>
        <taxon>Ophiocordycipitaceae</taxon>
        <taxon>Ophiocordyceps</taxon>
    </lineage>
</organism>
<dbReference type="EMBL" id="NJEU01000608">
    <property type="protein sequence ID" value="PHH72149.1"/>
    <property type="molecule type" value="Genomic_DNA"/>
</dbReference>
<protein>
    <recommendedName>
        <fullName evidence="2">Peroxisomal membrane protein PEX16</fullName>
    </recommendedName>
</protein>
<proteinExistence type="inferred from homology"/>
<keyword evidence="2" id="KW-0576">Peroxisome</keyword>
<sequence>MPRGWLAAYDDFITRNASQVSQMESALRSLTYIIPGRFRDAEMASESIHSSVQLLSLYHDAVLARSAPRAPRTAHARYTSYWSRTSSVYRRAALLLQMVSYTQLLCEMAAKRRGGERARWRVVVVLEAVKAVCRVVLFGATRARCVFGLPLPERDAGGEAEDEHEEEEQRDGAKQTWIMPRTGLALPWMPDPTKVNAYLLDRVVTADDIKPPRRLVNRLSGTAQASELLHLLVPLIYALALARSSSSSSPSPSSSSSRLPSWSPWLLGLAAELAARHLAADSTLSASPLSRHEWHRRTCAMAAWCMRGAFYARVTGPAVRGVAARLPGLLAGVLEDYDYLWANYYFSTSP</sequence>
<dbReference type="Pfam" id="PF08610">
    <property type="entry name" value="Pex16"/>
    <property type="match status" value="1"/>
</dbReference>
<dbReference type="InterPro" id="IPR013919">
    <property type="entry name" value="Pex16"/>
</dbReference>
<comment type="caution">
    <text evidence="3">The sequence shown here is derived from an EMBL/GenBank/DDBJ whole genome shotgun (WGS) entry which is preliminary data.</text>
</comment>
<gene>
    <name evidence="3" type="ORF">CDD82_6143</name>
</gene>
<keyword evidence="4" id="KW-1185">Reference proteome</keyword>
<evidence type="ECO:0000256" key="1">
    <source>
        <dbReference type="ARBA" id="ARBA00009505"/>
    </source>
</evidence>
<comment type="similarity">
    <text evidence="1 2">Belongs to the peroxin-16 family.</text>
</comment>
<dbReference type="Proteomes" id="UP000224854">
    <property type="component" value="Unassembled WGS sequence"/>
</dbReference>
<dbReference type="GO" id="GO:0005778">
    <property type="term" value="C:peroxisomal membrane"/>
    <property type="evidence" value="ECO:0007669"/>
    <property type="project" value="UniProtKB-SubCell"/>
</dbReference>
<accession>A0A2C5XH32</accession>
<dbReference type="GO" id="GO:0007031">
    <property type="term" value="P:peroxisome organization"/>
    <property type="evidence" value="ECO:0007669"/>
    <property type="project" value="UniProtKB-KW"/>
</dbReference>
<keyword evidence="2" id="KW-0962">Peroxisome biogenesis</keyword>
<dbReference type="PANTHER" id="PTHR13299:SF0">
    <property type="entry name" value="PEROXISOMAL MEMBRANE PROTEIN PEX16"/>
    <property type="match status" value="1"/>
</dbReference>
<evidence type="ECO:0000256" key="2">
    <source>
        <dbReference type="RuleBase" id="RU365003"/>
    </source>
</evidence>
<dbReference type="OrthoDB" id="2021143at2759"/>
<comment type="subcellular location">
    <subcellularLocation>
        <location evidence="2">Peroxisome membrane</location>
    </subcellularLocation>
</comment>
<evidence type="ECO:0000313" key="4">
    <source>
        <dbReference type="Proteomes" id="UP000224854"/>
    </source>
</evidence>
<dbReference type="AlphaFoldDB" id="A0A2C5XH32"/>
<dbReference type="PANTHER" id="PTHR13299">
    <property type="entry name" value="PEROXISOMAL MEMBRANE PROTEIN PEX16"/>
    <property type="match status" value="1"/>
</dbReference>
<evidence type="ECO:0000313" key="3">
    <source>
        <dbReference type="EMBL" id="PHH72149.1"/>
    </source>
</evidence>